<dbReference type="GO" id="GO:0005737">
    <property type="term" value="C:cytoplasm"/>
    <property type="evidence" value="ECO:0007669"/>
    <property type="project" value="UniProtKB-SubCell"/>
</dbReference>
<keyword evidence="3 7" id="KW-0547">Nucleotide-binding</keyword>
<evidence type="ECO:0000256" key="3">
    <source>
        <dbReference type="ARBA" id="ARBA00022741"/>
    </source>
</evidence>
<evidence type="ECO:0000259" key="8">
    <source>
        <dbReference type="PROSITE" id="PS50862"/>
    </source>
</evidence>
<dbReference type="SUPFAM" id="SSF50249">
    <property type="entry name" value="Nucleic acid-binding proteins"/>
    <property type="match status" value="1"/>
</dbReference>
<dbReference type="InterPro" id="IPR006195">
    <property type="entry name" value="aa-tRNA-synth_II"/>
</dbReference>
<dbReference type="GO" id="GO:0005524">
    <property type="term" value="F:ATP binding"/>
    <property type="evidence" value="ECO:0007669"/>
    <property type="project" value="UniProtKB-UniRule"/>
</dbReference>
<dbReference type="PRINTS" id="PR01042">
    <property type="entry name" value="TRNASYNTHASP"/>
</dbReference>
<evidence type="ECO:0000256" key="1">
    <source>
        <dbReference type="ARBA" id="ARBA00008226"/>
    </source>
</evidence>
<evidence type="ECO:0000256" key="6">
    <source>
        <dbReference type="ARBA" id="ARBA00023146"/>
    </source>
</evidence>
<dbReference type="InterPro" id="IPR004364">
    <property type="entry name" value="Aa-tRNA-synt_II"/>
</dbReference>
<dbReference type="OrthoDB" id="9762036at2"/>
<dbReference type="RefSeq" id="WP_037327472.1">
    <property type="nucleotide sequence ID" value="NZ_JRMW01000032.1"/>
</dbReference>
<dbReference type="InterPro" id="IPR002312">
    <property type="entry name" value="Asp/Asn-tRNA-synth_IIb"/>
</dbReference>
<keyword evidence="5 7" id="KW-0648">Protein biosynthesis</keyword>
<dbReference type="EC" id="6.1.1.22" evidence="7"/>
<dbReference type="GO" id="GO:0006421">
    <property type="term" value="P:asparaginyl-tRNA aminoacylation"/>
    <property type="evidence" value="ECO:0007669"/>
    <property type="project" value="UniProtKB-UniRule"/>
</dbReference>
<proteinExistence type="inferred from homology"/>
<accession>A0A095X3C4</accession>
<dbReference type="CDD" id="cd04318">
    <property type="entry name" value="EcAsnRS_like_N"/>
    <property type="match status" value="1"/>
</dbReference>
<dbReference type="FunFam" id="3.30.930.10:FF:000016">
    <property type="entry name" value="Asparagine--tRNA ligase"/>
    <property type="match status" value="1"/>
</dbReference>
<keyword evidence="7" id="KW-0963">Cytoplasm</keyword>
<dbReference type="CDD" id="cd00776">
    <property type="entry name" value="AsxRS_core"/>
    <property type="match status" value="1"/>
</dbReference>
<evidence type="ECO:0000256" key="4">
    <source>
        <dbReference type="ARBA" id="ARBA00022840"/>
    </source>
</evidence>
<dbReference type="Pfam" id="PF01336">
    <property type="entry name" value="tRNA_anti-codon"/>
    <property type="match status" value="1"/>
</dbReference>
<dbReference type="SUPFAM" id="SSF55681">
    <property type="entry name" value="Class II aaRS and biotin synthetases"/>
    <property type="match status" value="1"/>
</dbReference>
<protein>
    <recommendedName>
        <fullName evidence="7">Asparagine--tRNA ligase</fullName>
        <ecNumber evidence="7">6.1.1.22</ecNumber>
    </recommendedName>
    <alternativeName>
        <fullName evidence="7">Asparaginyl-tRNA synthetase</fullName>
        <shortName evidence="7">AsnRS</shortName>
    </alternativeName>
</protein>
<evidence type="ECO:0000256" key="2">
    <source>
        <dbReference type="ARBA" id="ARBA00022598"/>
    </source>
</evidence>
<feature type="domain" description="Aminoacyl-transfer RNA synthetases class-II family profile" evidence="8">
    <location>
        <begin position="132"/>
        <end position="452"/>
    </location>
</feature>
<dbReference type="InterPro" id="IPR045864">
    <property type="entry name" value="aa-tRNA-synth_II/BPL/LPL"/>
</dbReference>
<evidence type="ECO:0000256" key="7">
    <source>
        <dbReference type="HAMAP-Rule" id="MF_00534"/>
    </source>
</evidence>
<dbReference type="PANTHER" id="PTHR22594:SF34">
    <property type="entry name" value="ASPARAGINE--TRNA LIGASE, MITOCHONDRIAL-RELATED"/>
    <property type="match status" value="1"/>
</dbReference>
<evidence type="ECO:0000313" key="9">
    <source>
        <dbReference type="EMBL" id="KGF04308.1"/>
    </source>
</evidence>
<dbReference type="PROSITE" id="PS50862">
    <property type="entry name" value="AA_TRNA_LIGASE_II"/>
    <property type="match status" value="1"/>
</dbReference>
<keyword evidence="6 7" id="KW-0030">Aminoacyl-tRNA synthetase</keyword>
<comment type="caution">
    <text evidence="9">The sequence shown here is derived from an EMBL/GenBank/DDBJ whole genome shotgun (WGS) entry which is preliminary data.</text>
</comment>
<comment type="similarity">
    <text evidence="1 7">Belongs to the class-II aminoacyl-tRNA synthetase family.</text>
</comment>
<organism evidence="9 10">
    <name type="scientific">Anaerococcus lactolyticus S7-1-13</name>
    <dbReference type="NCBI Taxonomy" id="1284686"/>
    <lineage>
        <taxon>Bacteria</taxon>
        <taxon>Bacillati</taxon>
        <taxon>Bacillota</taxon>
        <taxon>Tissierellia</taxon>
        <taxon>Tissierellales</taxon>
        <taxon>Peptoniphilaceae</taxon>
        <taxon>Anaerococcus</taxon>
    </lineage>
</organism>
<evidence type="ECO:0000313" key="10">
    <source>
        <dbReference type="Proteomes" id="UP000029579"/>
    </source>
</evidence>
<dbReference type="GO" id="GO:0140096">
    <property type="term" value="F:catalytic activity, acting on a protein"/>
    <property type="evidence" value="ECO:0007669"/>
    <property type="project" value="UniProtKB-ARBA"/>
</dbReference>
<comment type="catalytic activity">
    <reaction evidence="7">
        <text>tRNA(Asn) + L-asparagine + ATP = L-asparaginyl-tRNA(Asn) + AMP + diphosphate + H(+)</text>
        <dbReference type="Rhea" id="RHEA:11180"/>
        <dbReference type="Rhea" id="RHEA-COMP:9659"/>
        <dbReference type="Rhea" id="RHEA-COMP:9674"/>
        <dbReference type="ChEBI" id="CHEBI:15378"/>
        <dbReference type="ChEBI" id="CHEBI:30616"/>
        <dbReference type="ChEBI" id="CHEBI:33019"/>
        <dbReference type="ChEBI" id="CHEBI:58048"/>
        <dbReference type="ChEBI" id="CHEBI:78442"/>
        <dbReference type="ChEBI" id="CHEBI:78515"/>
        <dbReference type="ChEBI" id="CHEBI:456215"/>
        <dbReference type="EC" id="6.1.1.22"/>
    </reaction>
</comment>
<dbReference type="Pfam" id="PF00152">
    <property type="entry name" value="tRNA-synt_2"/>
    <property type="match status" value="1"/>
</dbReference>
<dbReference type="PANTHER" id="PTHR22594">
    <property type="entry name" value="ASPARTYL/LYSYL-TRNA SYNTHETASE"/>
    <property type="match status" value="1"/>
</dbReference>
<sequence length="462" mass="53420">MKIRQLMREADSFVDKEVTIEGWIRNSRFSKNVGFIELNDGSTFKNLQVVVGKEIENYDELDKQNLSASLCVEGKFVATGNNKNPYEIQATKVIVLGESSEKFPIQKQRQTFEFMRTIPHLRPRTNTYRAVFRLRSILAFGLHKFFQERDFVYVNPPIITASDAEGAGEMFNVTTIDPNEPPRREDGKVDYNKDFFSKKSYMTVSGQLEAEDYALAFGNVYTFGPTFRAEVSNTPRHAAEFWMLEPEMAFADYNVCMDTAEDMIKYAIDYILENAKDEMEFFNQWIDKGLIERLTKLRNSEFARITYTKAIELLKESGEKFEFPVEWGMDLQTEHERYLSEKIVDGPVFVTDYPKDIKAFYMKRNDDGKTVAAFDMLVPGVGELIGGSQREERYDELVKSMIDNGLKPEEYQNYLDLRRFGTVVHSGFGLGFERAMMYVTGMKNIRDVIAYPRYVNAFANPK</sequence>
<dbReference type="GO" id="GO:0003676">
    <property type="term" value="F:nucleic acid binding"/>
    <property type="evidence" value="ECO:0007669"/>
    <property type="project" value="InterPro"/>
</dbReference>
<dbReference type="InterPro" id="IPR004522">
    <property type="entry name" value="Asn-tRNA-ligase"/>
</dbReference>
<dbReference type="Proteomes" id="UP000029579">
    <property type="component" value="Unassembled WGS sequence"/>
</dbReference>
<dbReference type="GO" id="GO:0016740">
    <property type="term" value="F:transferase activity"/>
    <property type="evidence" value="ECO:0007669"/>
    <property type="project" value="UniProtKB-ARBA"/>
</dbReference>
<dbReference type="NCBIfam" id="NF003037">
    <property type="entry name" value="PRK03932.1"/>
    <property type="match status" value="1"/>
</dbReference>
<comment type="subcellular location">
    <subcellularLocation>
        <location evidence="7">Cytoplasm</location>
    </subcellularLocation>
</comment>
<dbReference type="EMBL" id="JRMW01000032">
    <property type="protein sequence ID" value="KGF04308.1"/>
    <property type="molecule type" value="Genomic_DNA"/>
</dbReference>
<reference evidence="9 10" key="1">
    <citation type="submission" date="2014-07" db="EMBL/GenBank/DDBJ databases">
        <authorList>
            <person name="McCorrison J."/>
            <person name="Sanka R."/>
            <person name="Torralba M."/>
            <person name="Gillis M."/>
            <person name="Haft D.H."/>
            <person name="Methe B."/>
            <person name="Sutton G."/>
            <person name="Nelson K.E."/>
        </authorList>
    </citation>
    <scope>NUCLEOTIDE SEQUENCE [LARGE SCALE GENOMIC DNA]</scope>
    <source>
        <strain evidence="9 10">S7-1-13</strain>
    </source>
</reference>
<dbReference type="GO" id="GO:0004816">
    <property type="term" value="F:asparagine-tRNA ligase activity"/>
    <property type="evidence" value="ECO:0007669"/>
    <property type="project" value="UniProtKB-UniRule"/>
</dbReference>
<dbReference type="HAMAP" id="MF_00534">
    <property type="entry name" value="Asn_tRNA_synth"/>
    <property type="match status" value="1"/>
</dbReference>
<gene>
    <name evidence="7" type="primary">asnS</name>
    <name evidence="9" type="ORF">HMPREF1630_04665</name>
</gene>
<dbReference type="InterPro" id="IPR004365">
    <property type="entry name" value="NA-bd_OB_tRNA"/>
</dbReference>
<evidence type="ECO:0000256" key="5">
    <source>
        <dbReference type="ARBA" id="ARBA00022917"/>
    </source>
</evidence>
<dbReference type="eggNOG" id="COG0017">
    <property type="taxonomic scope" value="Bacteria"/>
</dbReference>
<comment type="subunit">
    <text evidence="7">Homodimer.</text>
</comment>
<dbReference type="Gene3D" id="3.30.930.10">
    <property type="entry name" value="Bira Bifunctional Protein, Domain 2"/>
    <property type="match status" value="1"/>
</dbReference>
<dbReference type="NCBIfam" id="TIGR00457">
    <property type="entry name" value="asnS"/>
    <property type="match status" value="1"/>
</dbReference>
<dbReference type="InterPro" id="IPR012340">
    <property type="entry name" value="NA-bd_OB-fold"/>
</dbReference>
<keyword evidence="2 7" id="KW-0436">Ligase</keyword>
<dbReference type="AlphaFoldDB" id="A0A095X3C4"/>
<name>A0A095X3C4_9FIRM</name>
<dbReference type="Gene3D" id="2.40.50.140">
    <property type="entry name" value="Nucleic acid-binding proteins"/>
    <property type="match status" value="1"/>
</dbReference>
<keyword evidence="4 7" id="KW-0067">ATP-binding</keyword>